<dbReference type="GO" id="GO:0016020">
    <property type="term" value="C:membrane"/>
    <property type="evidence" value="ECO:0007669"/>
    <property type="project" value="UniProtKB-SubCell"/>
</dbReference>
<evidence type="ECO:0000313" key="8">
    <source>
        <dbReference type="EMBL" id="CCE83328.1"/>
    </source>
</evidence>
<feature type="transmembrane region" description="Helical" evidence="7">
    <location>
        <begin position="120"/>
        <end position="140"/>
    </location>
</feature>
<dbReference type="OrthoDB" id="2126698at2759"/>
<dbReference type="InterPro" id="IPR002528">
    <property type="entry name" value="MATE_fam"/>
</dbReference>
<dbReference type="EMBL" id="FO082048">
    <property type="protein sequence ID" value="CCE84359.1"/>
    <property type="molecule type" value="Genomic_DNA"/>
</dbReference>
<dbReference type="InParanoid" id="G8Y9U5"/>
<evidence type="ECO:0000313" key="9">
    <source>
        <dbReference type="EMBL" id="CCE84359.1"/>
    </source>
</evidence>
<gene>
    <name evidence="8" type="primary">Piso0_003903</name>
    <name evidence="8" type="ORF">GNLVRS01_PISO0K05114g</name>
    <name evidence="9" type="ORF">GNLVRS01_PISO0L05115g</name>
</gene>
<organism evidence="8 10">
    <name type="scientific">Pichia sorbitophila (strain ATCC MYA-4447 / BCRC 22081 / CBS 7064 / NBRC 10061 / NRRL Y-12695)</name>
    <name type="common">Hybrid yeast</name>
    <dbReference type="NCBI Taxonomy" id="559304"/>
    <lineage>
        <taxon>Eukaryota</taxon>
        <taxon>Fungi</taxon>
        <taxon>Dikarya</taxon>
        <taxon>Ascomycota</taxon>
        <taxon>Saccharomycotina</taxon>
        <taxon>Pichiomycetes</taxon>
        <taxon>Debaryomycetaceae</taxon>
        <taxon>Millerozyma</taxon>
    </lineage>
</organism>
<keyword evidence="4 7" id="KW-1133">Transmembrane helix</keyword>
<dbReference type="PANTHER" id="PTHR11206">
    <property type="entry name" value="MULTIDRUG RESISTANCE PROTEIN"/>
    <property type="match status" value="1"/>
</dbReference>
<feature type="transmembrane region" description="Helical" evidence="7">
    <location>
        <begin position="291"/>
        <end position="318"/>
    </location>
</feature>
<dbReference type="EMBL" id="FO082049">
    <property type="protein sequence ID" value="CCE83328.1"/>
    <property type="molecule type" value="Genomic_DNA"/>
</dbReference>
<evidence type="ECO:0000256" key="6">
    <source>
        <dbReference type="SAM" id="MobiDB-lite"/>
    </source>
</evidence>
<feature type="transmembrane region" description="Helical" evidence="7">
    <location>
        <begin position="494"/>
        <end position="514"/>
    </location>
</feature>
<dbReference type="eggNOG" id="KOG1347">
    <property type="taxonomic scope" value="Eukaryota"/>
</dbReference>
<dbReference type="HOGENOM" id="CLU_012893_1_2_1"/>
<dbReference type="OMA" id="RACDATW"/>
<comment type="similarity">
    <text evidence="2">Belongs to the multi antimicrobial extrusion (MATE) (TC 2.A.66.1) family.</text>
</comment>
<feature type="region of interest" description="Disordered" evidence="6">
    <location>
        <begin position="1"/>
        <end position="21"/>
    </location>
</feature>
<accession>G8Y9U5</accession>
<protein>
    <submittedName>
        <fullName evidence="8">Piso0_003903 protein</fullName>
    </submittedName>
</protein>
<feature type="transmembrane region" description="Helical" evidence="7">
    <location>
        <begin position="520"/>
        <end position="542"/>
    </location>
</feature>
<sequence>MNSSKMSQSEEDATERSYLLPRRVSESVCDEEIDDGEIISYVKSRRESQIPSKWDDIEADAGPIITGSMQSNVGPNNEAAVARRKSTSTIGEIISHASNMPSEPETHFLLEMKTMIRNTAPLVVTFLLQYSLTVTSVFSVGHLGSDALGAVSLASMTANITGYALIEGIAASLDTLCSQAYGRKDMQAVGVHFVRCTYLLLLLFVPVFYLWVFKSEAVILYLIGEENRELSKLASSYLRVTALGIPGFILFENAKHFLQSQGIFHASTYVLIFAAPLNVLLSYVLVWNKSIGMGFIGAPIAVVIADWFMCIFIFWYIFYVNGYQCLPKASLFSKLYFTNWSSMVRLSIANVLVVESEWFAFEVLTFFASTFGKEALAAQSILTTTCVLSYQIPFSLSIVASTRIGWFIGAAAETSAVIATRVSLLISFVGGLTSALVLYMLRNFIISLYTSDPLVHKLAAKVLVIASLYQINDFVTCVANGILRGQGRQAIGGVLNLVSYYLIALPSAFAFSHYLNMNLIGLWLGMLIALWVISVGEVYFVVRSDWSAIIDKSVSRGVSEHRTGTP</sequence>
<reference evidence="10" key="2">
    <citation type="journal article" date="2012" name="G3 (Bethesda)">
        <title>Pichia sorbitophila, an interspecies yeast hybrid reveals early steps of genome resolution following polyploidization.</title>
        <authorList>
            <person name="Leh Louis V."/>
            <person name="Despons L."/>
            <person name="Friedrich A."/>
            <person name="Martin T."/>
            <person name="Durrens P."/>
            <person name="Casaregola S."/>
            <person name="Neuveglise C."/>
            <person name="Fairhead C."/>
            <person name="Marck C."/>
            <person name="Cruz J.A."/>
            <person name="Straub M.L."/>
            <person name="Kugler V."/>
            <person name="Sacerdot C."/>
            <person name="Uzunov Z."/>
            <person name="Thierry A."/>
            <person name="Weiss S."/>
            <person name="Bleykasten C."/>
            <person name="De Montigny J."/>
            <person name="Jacques N."/>
            <person name="Jung P."/>
            <person name="Lemaire M."/>
            <person name="Mallet S."/>
            <person name="Morel G."/>
            <person name="Richard G.F."/>
            <person name="Sarkar A."/>
            <person name="Savel G."/>
            <person name="Schacherer J."/>
            <person name="Seret M.L."/>
            <person name="Talla E."/>
            <person name="Samson G."/>
            <person name="Jubin C."/>
            <person name="Poulain J."/>
            <person name="Vacherie B."/>
            <person name="Barbe V."/>
            <person name="Pelletier E."/>
            <person name="Sherman D.J."/>
            <person name="Westhof E."/>
            <person name="Weissenbach J."/>
            <person name="Baret P.V."/>
            <person name="Wincker P."/>
            <person name="Gaillardin C."/>
            <person name="Dujon B."/>
            <person name="Souciet J.L."/>
        </authorList>
    </citation>
    <scope>NUCLEOTIDE SEQUENCE [LARGE SCALE GENOMIC DNA]</scope>
    <source>
        <strain evidence="10">ATCC MYA-4447 / BCRC 22081 / CBS 7064 / NBRC 10061 / NRRL Y-12695</strain>
    </source>
</reference>
<dbReference type="Pfam" id="PF01554">
    <property type="entry name" value="MatE"/>
    <property type="match status" value="2"/>
</dbReference>
<proteinExistence type="inferred from homology"/>
<dbReference type="STRING" id="559304.G8Y9U5"/>
<feature type="transmembrane region" description="Helical" evidence="7">
    <location>
        <begin position="422"/>
        <end position="442"/>
    </location>
</feature>
<evidence type="ECO:0000256" key="2">
    <source>
        <dbReference type="ARBA" id="ARBA00010199"/>
    </source>
</evidence>
<evidence type="ECO:0000256" key="4">
    <source>
        <dbReference type="ARBA" id="ARBA00022989"/>
    </source>
</evidence>
<dbReference type="Proteomes" id="UP000005222">
    <property type="component" value="Chromosome L"/>
</dbReference>
<dbReference type="InterPro" id="IPR045069">
    <property type="entry name" value="MATE_euk"/>
</dbReference>
<dbReference type="AlphaFoldDB" id="G8Y9U5"/>
<dbReference type="GO" id="GO:0015297">
    <property type="term" value="F:antiporter activity"/>
    <property type="evidence" value="ECO:0007669"/>
    <property type="project" value="InterPro"/>
</dbReference>
<dbReference type="GO" id="GO:1990961">
    <property type="term" value="P:xenobiotic detoxification by transmembrane export across the plasma membrane"/>
    <property type="evidence" value="ECO:0007669"/>
    <property type="project" value="InterPro"/>
</dbReference>
<evidence type="ECO:0000256" key="3">
    <source>
        <dbReference type="ARBA" id="ARBA00022692"/>
    </source>
</evidence>
<keyword evidence="5 7" id="KW-0472">Membrane</keyword>
<feature type="transmembrane region" description="Helical" evidence="7">
    <location>
        <begin position="193"/>
        <end position="213"/>
    </location>
</feature>
<dbReference type="GO" id="GO:0042910">
    <property type="term" value="F:xenobiotic transmembrane transporter activity"/>
    <property type="evidence" value="ECO:0007669"/>
    <property type="project" value="InterPro"/>
</dbReference>
<feature type="transmembrane region" description="Helical" evidence="7">
    <location>
        <begin position="263"/>
        <end position="285"/>
    </location>
</feature>
<keyword evidence="3 7" id="KW-0812">Transmembrane</keyword>
<dbReference type="NCBIfam" id="TIGR00797">
    <property type="entry name" value="matE"/>
    <property type="match status" value="1"/>
</dbReference>
<evidence type="ECO:0000313" key="10">
    <source>
        <dbReference type="Proteomes" id="UP000005222"/>
    </source>
</evidence>
<evidence type="ECO:0000256" key="1">
    <source>
        <dbReference type="ARBA" id="ARBA00004141"/>
    </source>
</evidence>
<reference evidence="8" key="1">
    <citation type="submission" date="2011-10" db="EMBL/GenBank/DDBJ databases">
        <authorList>
            <person name="Genoscope - CEA"/>
        </authorList>
    </citation>
    <scope>NUCLEOTIDE SEQUENCE</scope>
</reference>
<name>G8Y9U5_PICSO</name>
<feature type="transmembrane region" description="Helical" evidence="7">
    <location>
        <begin position="462"/>
        <end position="482"/>
    </location>
</feature>
<evidence type="ECO:0000256" key="5">
    <source>
        <dbReference type="ARBA" id="ARBA00023136"/>
    </source>
</evidence>
<comment type="subcellular location">
    <subcellularLocation>
        <location evidence="1">Membrane</location>
        <topology evidence="1">Multi-pass membrane protein</topology>
    </subcellularLocation>
</comment>
<dbReference type="Proteomes" id="UP000005222">
    <property type="component" value="Chromosome K"/>
</dbReference>
<dbReference type="CDD" id="cd13132">
    <property type="entry name" value="MATE_eukaryotic"/>
    <property type="match status" value="1"/>
</dbReference>
<evidence type="ECO:0000256" key="7">
    <source>
        <dbReference type="SAM" id="Phobius"/>
    </source>
</evidence>
<feature type="transmembrane region" description="Helical" evidence="7">
    <location>
        <begin position="233"/>
        <end position="251"/>
    </location>
</feature>
<keyword evidence="10" id="KW-1185">Reference proteome</keyword>